<keyword evidence="10 14" id="KW-0472">Membrane</keyword>
<keyword evidence="13" id="KW-0175">Coiled coil</keyword>
<evidence type="ECO:0000313" key="16">
    <source>
        <dbReference type="EMBL" id="KAJ5090137.1"/>
    </source>
</evidence>
<accession>A0A9W9K2W4</accession>
<dbReference type="AlphaFoldDB" id="A0A9W9K2W4"/>
<name>A0A9W9K2W4_9EURO</name>
<dbReference type="GeneID" id="81360292"/>
<evidence type="ECO:0000313" key="17">
    <source>
        <dbReference type="Proteomes" id="UP001149074"/>
    </source>
</evidence>
<keyword evidence="17" id="KW-1185">Reference proteome</keyword>
<dbReference type="GO" id="GO:0031965">
    <property type="term" value="C:nuclear membrane"/>
    <property type="evidence" value="ECO:0007669"/>
    <property type="project" value="UniProtKB-SubCell"/>
</dbReference>
<organism evidence="16 17">
    <name type="scientific">Penicillium argentinense</name>
    <dbReference type="NCBI Taxonomy" id="1131581"/>
    <lineage>
        <taxon>Eukaryota</taxon>
        <taxon>Fungi</taxon>
        <taxon>Dikarya</taxon>
        <taxon>Ascomycota</taxon>
        <taxon>Pezizomycotina</taxon>
        <taxon>Eurotiomycetes</taxon>
        <taxon>Eurotiomycetidae</taxon>
        <taxon>Eurotiales</taxon>
        <taxon>Aspergillaceae</taxon>
        <taxon>Penicillium</taxon>
    </lineage>
</organism>
<evidence type="ECO:0000256" key="9">
    <source>
        <dbReference type="ARBA" id="ARBA00022989"/>
    </source>
</evidence>
<keyword evidence="8" id="KW-0256">Endoplasmic reticulum</keyword>
<dbReference type="RefSeq" id="XP_056472119.1">
    <property type="nucleotide sequence ID" value="XM_056621313.1"/>
</dbReference>
<feature type="coiled-coil region" evidence="13">
    <location>
        <begin position="320"/>
        <end position="347"/>
    </location>
</feature>
<dbReference type="GO" id="GO:0005789">
    <property type="term" value="C:endoplasmic reticulum membrane"/>
    <property type="evidence" value="ECO:0007669"/>
    <property type="project" value="UniProtKB-SubCell"/>
</dbReference>
<evidence type="ECO:0000256" key="14">
    <source>
        <dbReference type="SAM" id="Phobius"/>
    </source>
</evidence>
<evidence type="ECO:0000256" key="3">
    <source>
        <dbReference type="ARBA" id="ARBA00004586"/>
    </source>
</evidence>
<proteinExistence type="inferred from homology"/>
<comment type="similarity">
    <text evidence="4">Belongs to the KAR5 family.</text>
</comment>
<evidence type="ECO:0000256" key="8">
    <source>
        <dbReference type="ARBA" id="ARBA00022824"/>
    </source>
</evidence>
<comment type="caution">
    <text evidence="16">The sequence shown here is derived from an EMBL/GenBank/DDBJ whole genome shotgun (WGS) entry which is preliminary data.</text>
</comment>
<evidence type="ECO:0008006" key="18">
    <source>
        <dbReference type="Google" id="ProtNLM"/>
    </source>
</evidence>
<dbReference type="InterPro" id="IPR007292">
    <property type="entry name" value="Nuclear_fusion_Kar5"/>
</dbReference>
<protein>
    <recommendedName>
        <fullName evidence="18">Nuclear membrane fusion protein Kar5</fullName>
    </recommendedName>
</protein>
<evidence type="ECO:0000256" key="5">
    <source>
        <dbReference type="ARBA" id="ARBA00022459"/>
    </source>
</evidence>
<evidence type="ECO:0000256" key="4">
    <source>
        <dbReference type="ARBA" id="ARBA00010473"/>
    </source>
</evidence>
<dbReference type="GO" id="GO:0048288">
    <property type="term" value="P:nuclear membrane fusion involved in karyogamy"/>
    <property type="evidence" value="ECO:0007669"/>
    <property type="project" value="InterPro"/>
</dbReference>
<evidence type="ECO:0000256" key="2">
    <source>
        <dbReference type="ARBA" id="ARBA00004126"/>
    </source>
</evidence>
<feature type="transmembrane region" description="Helical" evidence="14">
    <location>
        <begin position="428"/>
        <end position="448"/>
    </location>
</feature>
<reference evidence="16" key="2">
    <citation type="journal article" date="2023" name="IMA Fungus">
        <title>Comparative genomic study of the Penicillium genus elucidates a diverse pangenome and 15 lateral gene transfer events.</title>
        <authorList>
            <person name="Petersen C."/>
            <person name="Sorensen T."/>
            <person name="Nielsen M.R."/>
            <person name="Sondergaard T.E."/>
            <person name="Sorensen J.L."/>
            <person name="Fitzpatrick D.A."/>
            <person name="Frisvad J.C."/>
            <person name="Nielsen K.L."/>
        </authorList>
    </citation>
    <scope>NUCLEOTIDE SEQUENCE</scope>
    <source>
        <strain evidence="16">IBT 30761</strain>
    </source>
</reference>
<feature type="chain" id="PRO_5040756939" description="Nuclear membrane fusion protein Kar5" evidence="15">
    <location>
        <begin position="23"/>
        <end position="489"/>
    </location>
</feature>
<dbReference type="EMBL" id="JAPQKI010000009">
    <property type="protein sequence ID" value="KAJ5090137.1"/>
    <property type="molecule type" value="Genomic_DNA"/>
</dbReference>
<evidence type="ECO:0000256" key="13">
    <source>
        <dbReference type="SAM" id="Coils"/>
    </source>
</evidence>
<evidence type="ECO:0000256" key="1">
    <source>
        <dbReference type="ARBA" id="ARBA00003389"/>
    </source>
</evidence>
<dbReference type="Proteomes" id="UP001149074">
    <property type="component" value="Unassembled WGS sequence"/>
</dbReference>
<comment type="subcellular location">
    <subcellularLocation>
        <location evidence="3">Endoplasmic reticulum membrane</location>
    </subcellularLocation>
    <subcellularLocation>
        <location evidence="2">Nucleus membrane</location>
    </subcellularLocation>
</comment>
<evidence type="ECO:0000256" key="11">
    <source>
        <dbReference type="ARBA" id="ARBA00023180"/>
    </source>
</evidence>
<keyword evidence="6 14" id="KW-0812">Transmembrane</keyword>
<keyword evidence="11" id="KW-0325">Glycoprotein</keyword>
<dbReference type="PANTHER" id="PTHR28012">
    <property type="entry name" value="NUCLEAR FUSION PROTEIN KAR5"/>
    <property type="match status" value="1"/>
</dbReference>
<reference evidence="16" key="1">
    <citation type="submission" date="2022-11" db="EMBL/GenBank/DDBJ databases">
        <authorList>
            <person name="Petersen C."/>
        </authorList>
    </citation>
    <scope>NUCLEOTIDE SEQUENCE</scope>
    <source>
        <strain evidence="16">IBT 30761</strain>
    </source>
</reference>
<keyword evidence="5" id="KW-0415">Karyogamy</keyword>
<evidence type="ECO:0000256" key="15">
    <source>
        <dbReference type="SAM" id="SignalP"/>
    </source>
</evidence>
<evidence type="ECO:0000256" key="12">
    <source>
        <dbReference type="ARBA" id="ARBA00023242"/>
    </source>
</evidence>
<dbReference type="GO" id="GO:0000742">
    <property type="term" value="P:karyogamy involved in conjugation with cellular fusion"/>
    <property type="evidence" value="ECO:0007669"/>
    <property type="project" value="InterPro"/>
</dbReference>
<sequence>MRRLNPGRVLLVLLTFVLNLAASGPTHTADTFGNLEDLSERARGRGNKGLLPKFGSRDQQQDALSVFTEAQQLINSIETLPSCTRIATSNLITSCNEIDARDVVNSDVYERLEHAKSIYAARLAICELGGAGEPVPPACTPVTTATPTARSRWPFWNKAPVPEPTDTFDVVSKTDLEKCLKALKSGSQGWTSYSNNRQNAVVICQTSRGEIEKAELLHAHRRMALVDQKLYQAQKQALHDAAVGSSEHKAFLKELKVMQESLATKLQESVANTQNVFGKLLREVQDGLKVIGTQFTISMVQVRGEVGNLEKSIQGTSDSLSGLRKALRELRTEAVSQKTEMRQMHDENALAGREEASRVDWLGGQIMGVIALQVQVIEQLETTVALADELQQKQQTQADAMDRVTSAAVNLQTAMNDMAERLKYAQGLHSGGIPVWTLWVLVAILIWFESPMVSIIACLFLLSLVFGNTIQATFSNFLQLFGFFWHSGQ</sequence>
<feature type="signal peptide" evidence="15">
    <location>
        <begin position="1"/>
        <end position="22"/>
    </location>
</feature>
<keyword evidence="7 15" id="KW-0732">Signal</keyword>
<keyword evidence="12" id="KW-0539">Nucleus</keyword>
<keyword evidence="9 14" id="KW-1133">Transmembrane helix</keyword>
<dbReference type="PANTHER" id="PTHR28012:SF1">
    <property type="entry name" value="NUCLEAR FUSION PROTEIN KAR5"/>
    <property type="match status" value="1"/>
</dbReference>
<evidence type="ECO:0000256" key="10">
    <source>
        <dbReference type="ARBA" id="ARBA00023136"/>
    </source>
</evidence>
<evidence type="ECO:0000256" key="6">
    <source>
        <dbReference type="ARBA" id="ARBA00022692"/>
    </source>
</evidence>
<feature type="transmembrane region" description="Helical" evidence="14">
    <location>
        <begin position="455"/>
        <end position="474"/>
    </location>
</feature>
<comment type="function">
    <text evidence="1">Required for nuclear membrane fusion during karyogamy.</text>
</comment>
<evidence type="ECO:0000256" key="7">
    <source>
        <dbReference type="ARBA" id="ARBA00022729"/>
    </source>
</evidence>
<dbReference type="OrthoDB" id="5311848at2759"/>
<gene>
    <name evidence="16" type="ORF">N7532_008821</name>
</gene>